<reference evidence="1 2" key="1">
    <citation type="submission" date="2012-10" db="EMBL/GenBank/DDBJ databases">
        <authorList>
            <person name="Harkins D.M."/>
            <person name="Durkin A.S."/>
            <person name="Brinkac L.M."/>
            <person name="Haft D.H."/>
            <person name="Selengut J.D."/>
            <person name="Sanka R."/>
            <person name="DePew J."/>
            <person name="Purushe J."/>
            <person name="Whelen A.C."/>
            <person name="Vinetz J.M."/>
            <person name="Sutton G.G."/>
            <person name="Nierman W.C."/>
            <person name="Fouts D.E."/>
        </authorList>
    </citation>
    <scope>NUCLEOTIDE SEQUENCE [LARGE SCALE GENOMIC DNA]</scope>
    <source>
        <strain evidence="1 2">2006001853</strain>
    </source>
</reference>
<accession>A0A828YX44</accession>
<protein>
    <submittedName>
        <fullName evidence="1">Uncharacterized protein</fullName>
    </submittedName>
</protein>
<dbReference type="EMBL" id="AFLV02000081">
    <property type="protein sequence ID" value="EKR62333.1"/>
    <property type="molecule type" value="Genomic_DNA"/>
</dbReference>
<comment type="caution">
    <text evidence="1">The sequence shown here is derived from an EMBL/GenBank/DDBJ whole genome shotgun (WGS) entry which is preliminary data.</text>
</comment>
<dbReference type="Proteomes" id="UP000001338">
    <property type="component" value="Unassembled WGS sequence"/>
</dbReference>
<gene>
    <name evidence="1" type="ORF">LEP1GSC036_1576</name>
</gene>
<organism evidence="1 2">
    <name type="scientific">Leptospira weilii str. 2006001853</name>
    <dbReference type="NCBI Taxonomy" id="1001589"/>
    <lineage>
        <taxon>Bacteria</taxon>
        <taxon>Pseudomonadati</taxon>
        <taxon>Spirochaetota</taxon>
        <taxon>Spirochaetia</taxon>
        <taxon>Leptospirales</taxon>
        <taxon>Leptospiraceae</taxon>
        <taxon>Leptospira</taxon>
    </lineage>
</organism>
<name>A0A828YX44_9LEPT</name>
<evidence type="ECO:0000313" key="1">
    <source>
        <dbReference type="EMBL" id="EKR62333.1"/>
    </source>
</evidence>
<dbReference type="AlphaFoldDB" id="A0A828YX44"/>
<proteinExistence type="predicted"/>
<evidence type="ECO:0000313" key="2">
    <source>
        <dbReference type="Proteomes" id="UP000001338"/>
    </source>
</evidence>
<sequence>MSFLNTPFVSTNILTEISRIDFICLRLYKRSHRFPTFESGEK</sequence>